<keyword evidence="2" id="KW-0175">Coiled coil</keyword>
<organism evidence="4 5">
    <name type="scientific">Faucicola osloensis</name>
    <name type="common">Moraxella osloensis</name>
    <dbReference type="NCBI Taxonomy" id="34062"/>
    <lineage>
        <taxon>Bacteria</taxon>
        <taxon>Pseudomonadati</taxon>
        <taxon>Pseudomonadota</taxon>
        <taxon>Gammaproteobacteria</taxon>
        <taxon>Moraxellales</taxon>
        <taxon>Moraxellaceae</taxon>
        <taxon>Faucicola</taxon>
    </lineage>
</organism>
<comment type="similarity">
    <text evidence="1">Belongs to the initiator RepB protein family.</text>
</comment>
<dbReference type="InterPro" id="IPR000525">
    <property type="entry name" value="Initiator_Rep_WH1"/>
</dbReference>
<evidence type="ECO:0000256" key="1">
    <source>
        <dbReference type="ARBA" id="ARBA00038283"/>
    </source>
</evidence>
<dbReference type="Gene3D" id="1.10.10.10">
    <property type="entry name" value="Winged helix-like DNA-binding domain superfamily/Winged helix DNA-binding domain"/>
    <property type="match status" value="2"/>
</dbReference>
<evidence type="ECO:0000256" key="2">
    <source>
        <dbReference type="SAM" id="Coils"/>
    </source>
</evidence>
<reference evidence="4 5" key="1">
    <citation type="submission" date="2017-12" db="EMBL/GenBank/DDBJ databases">
        <title>Phylogenetic diversity of female urinary microbiome.</title>
        <authorList>
            <person name="Thomas-White K."/>
            <person name="Wolfe A.J."/>
        </authorList>
    </citation>
    <scope>NUCLEOTIDE SEQUENCE [LARGE SCALE GENOMIC DNA]</scope>
    <source>
        <strain evidence="4 5">UMB0416</strain>
    </source>
</reference>
<dbReference type="EMBL" id="PKJS01000031">
    <property type="protein sequence ID" value="PKZ67687.1"/>
    <property type="molecule type" value="Genomic_DNA"/>
</dbReference>
<dbReference type="Pfam" id="PF21205">
    <property type="entry name" value="Rep3_C"/>
    <property type="match status" value="1"/>
</dbReference>
<dbReference type="SUPFAM" id="SSF46785">
    <property type="entry name" value="Winged helix' DNA-binding domain"/>
    <property type="match status" value="2"/>
</dbReference>
<evidence type="ECO:0000313" key="5">
    <source>
        <dbReference type="Proteomes" id="UP000234914"/>
    </source>
</evidence>
<dbReference type="Proteomes" id="UP000234914">
    <property type="component" value="Unassembled WGS sequence"/>
</dbReference>
<dbReference type="GO" id="GO:0006270">
    <property type="term" value="P:DNA replication initiation"/>
    <property type="evidence" value="ECO:0007669"/>
    <property type="project" value="InterPro"/>
</dbReference>
<evidence type="ECO:0000313" key="4">
    <source>
        <dbReference type="EMBL" id="PKZ67687.1"/>
    </source>
</evidence>
<name>A0A2I1REY3_FAUOS</name>
<dbReference type="Pfam" id="PF01051">
    <property type="entry name" value="Rep3_N"/>
    <property type="match status" value="1"/>
</dbReference>
<dbReference type="GO" id="GO:0003887">
    <property type="term" value="F:DNA-directed DNA polymerase activity"/>
    <property type="evidence" value="ECO:0007669"/>
    <property type="project" value="InterPro"/>
</dbReference>
<proteinExistence type="inferred from homology"/>
<dbReference type="InterPro" id="IPR036390">
    <property type="entry name" value="WH_DNA-bd_sf"/>
</dbReference>
<sequence length="439" mass="50898">MMSILDKQITHDVKILKHNTLIEAEYDLSPVPNNLMTLAITKARDSDLPTKFWNGEVIISADEYAKIHNIDIRTAYKDLKRAVLELEKVTLRCDAFYDLNRTASMLPEQLADVAMNSDRYYSNVIIGSKPKHGNFMKMKLHIQLVNRVGYSEEGSFIYFQFSDDVLHLIETGNLDYTMYDYKNTVDLTTTPTKRLYELACKWVKIGNCKKSVDDWRHFFGLDDKYEKIAEFKRWVLIPAIKQINAQGEFELSIEQQKLGKVITHLILKIKDKRQKPAINASVVQRDPNVIDMFEGLSDKENQIVKATADKYIAEKGITDLGHKQNIYKKAKLERWGLADLDKQTAELQAQNIKITEQIQAEKQAQQRQEQEKAEQERANKEFIEYFESLPFPQQAEILTEVKAKVEKLPIIGQSFLENMATSYKDVMYRSYFKKVMGLI</sequence>
<evidence type="ECO:0000259" key="3">
    <source>
        <dbReference type="Pfam" id="PF01051"/>
    </source>
</evidence>
<dbReference type="AlphaFoldDB" id="A0A2I1REY3"/>
<accession>A0A2I1REY3</accession>
<comment type="caution">
    <text evidence="4">The sequence shown here is derived from an EMBL/GenBank/DDBJ whole genome shotgun (WGS) entry which is preliminary data.</text>
</comment>
<gene>
    <name evidence="4" type="ORF">CYJ96_12495</name>
</gene>
<feature type="coiled-coil region" evidence="2">
    <location>
        <begin position="337"/>
        <end position="381"/>
    </location>
</feature>
<protein>
    <submittedName>
        <fullName evidence="4">Replication initiation protein</fullName>
    </submittedName>
</protein>
<dbReference type="InterPro" id="IPR036388">
    <property type="entry name" value="WH-like_DNA-bd_sf"/>
</dbReference>
<feature type="domain" description="Initiator Rep protein WH1" evidence="3">
    <location>
        <begin position="15"/>
        <end position="200"/>
    </location>
</feature>